<protein>
    <submittedName>
        <fullName evidence="2">Sulfate permease</fullName>
    </submittedName>
</protein>
<proteinExistence type="predicted"/>
<organism evidence="2 3">
    <name type="scientific">Aeromicrobium camelliae</name>
    <dbReference type="NCBI Taxonomy" id="1538144"/>
    <lineage>
        <taxon>Bacteria</taxon>
        <taxon>Bacillati</taxon>
        <taxon>Actinomycetota</taxon>
        <taxon>Actinomycetes</taxon>
        <taxon>Propionibacteriales</taxon>
        <taxon>Nocardioidaceae</taxon>
        <taxon>Aeromicrobium</taxon>
    </lineage>
</organism>
<keyword evidence="1" id="KW-0812">Transmembrane</keyword>
<keyword evidence="1" id="KW-1133">Transmembrane helix</keyword>
<dbReference type="AlphaFoldDB" id="A0A3N6WKY8"/>
<name>A0A3N6WKY8_9ACTN</name>
<evidence type="ECO:0000313" key="2">
    <source>
        <dbReference type="EMBL" id="RQN02338.1"/>
    </source>
</evidence>
<comment type="caution">
    <text evidence="2">The sequence shown here is derived from an EMBL/GenBank/DDBJ whole genome shotgun (WGS) entry which is preliminary data.</text>
</comment>
<dbReference type="Proteomes" id="UP000275225">
    <property type="component" value="Unassembled WGS sequence"/>
</dbReference>
<feature type="transmembrane region" description="Helical" evidence="1">
    <location>
        <begin position="37"/>
        <end position="59"/>
    </location>
</feature>
<reference evidence="2 3" key="1">
    <citation type="submission" date="2018-11" db="EMBL/GenBank/DDBJ databases">
        <authorList>
            <person name="Li F."/>
        </authorList>
    </citation>
    <scope>NUCLEOTIDE SEQUENCE [LARGE SCALE GENOMIC DNA]</scope>
    <source>
        <strain evidence="2 3">YS17T</strain>
    </source>
</reference>
<evidence type="ECO:0000313" key="3">
    <source>
        <dbReference type="Proteomes" id="UP000275225"/>
    </source>
</evidence>
<accession>A0A3N6WKY8</accession>
<dbReference type="OrthoDB" id="4774131at2"/>
<gene>
    <name evidence="2" type="ORF">EHW97_13875</name>
</gene>
<dbReference type="RefSeq" id="WP_124237770.1">
    <property type="nucleotide sequence ID" value="NZ_JBHUFI010000017.1"/>
</dbReference>
<keyword evidence="3" id="KW-1185">Reference proteome</keyword>
<sequence>MFTGLWSLSVRTHTLLQRYAPTNRLLNRLRTREGLRWGVPAMLLGVVYLAAAVGCAALVEHGWTEWLYVPFLLFFYNALKFLIFGPWSLVLLARARLRERRQRKLALRAEA</sequence>
<feature type="transmembrane region" description="Helical" evidence="1">
    <location>
        <begin position="71"/>
        <end position="93"/>
    </location>
</feature>
<dbReference type="EMBL" id="RQJX01000022">
    <property type="protein sequence ID" value="RQN02338.1"/>
    <property type="molecule type" value="Genomic_DNA"/>
</dbReference>
<evidence type="ECO:0000256" key="1">
    <source>
        <dbReference type="SAM" id="Phobius"/>
    </source>
</evidence>
<keyword evidence="1" id="KW-0472">Membrane</keyword>